<proteinExistence type="predicted"/>
<dbReference type="GO" id="GO:0004674">
    <property type="term" value="F:protein serine/threonine kinase activity"/>
    <property type="evidence" value="ECO:0007669"/>
    <property type="project" value="UniProtKB-KW"/>
</dbReference>
<name>A0AAV7GMB2_DENCH</name>
<reference evidence="5 6" key="1">
    <citation type="journal article" date="2021" name="Hortic Res">
        <title>Chromosome-scale assembly of the Dendrobium chrysotoxum genome enhances the understanding of orchid evolution.</title>
        <authorList>
            <person name="Zhang Y."/>
            <person name="Zhang G.Q."/>
            <person name="Zhang D."/>
            <person name="Liu X.D."/>
            <person name="Xu X.Y."/>
            <person name="Sun W.H."/>
            <person name="Yu X."/>
            <person name="Zhu X."/>
            <person name="Wang Z.W."/>
            <person name="Zhao X."/>
            <person name="Zhong W.Y."/>
            <person name="Chen H."/>
            <person name="Yin W.L."/>
            <person name="Huang T."/>
            <person name="Niu S.C."/>
            <person name="Liu Z.J."/>
        </authorList>
    </citation>
    <scope>NUCLEOTIDE SEQUENCE [LARGE SCALE GENOMIC DNA]</scope>
    <source>
        <strain evidence="5">Lindl</strain>
    </source>
</reference>
<accession>A0AAV7GMB2</accession>
<evidence type="ECO:0000313" key="5">
    <source>
        <dbReference type="EMBL" id="KAH0456677.1"/>
    </source>
</evidence>
<dbReference type="Proteomes" id="UP000775213">
    <property type="component" value="Unassembled WGS sequence"/>
</dbReference>
<dbReference type="GO" id="GO:0016020">
    <property type="term" value="C:membrane"/>
    <property type="evidence" value="ECO:0007669"/>
    <property type="project" value="UniProtKB-SubCell"/>
</dbReference>
<keyword evidence="2" id="KW-0418">Kinase</keyword>
<dbReference type="GO" id="GO:0005524">
    <property type="term" value="F:ATP binding"/>
    <property type="evidence" value="ECO:0007669"/>
    <property type="project" value="InterPro"/>
</dbReference>
<keyword evidence="6" id="KW-1185">Reference proteome</keyword>
<dbReference type="Gene3D" id="1.10.510.10">
    <property type="entry name" value="Transferase(Phosphotransferase) domain 1"/>
    <property type="match status" value="1"/>
</dbReference>
<keyword evidence="2" id="KW-0808">Transferase</keyword>
<feature type="domain" description="Protein kinase" evidence="4">
    <location>
        <begin position="46"/>
        <end position="332"/>
    </location>
</feature>
<dbReference type="Gene3D" id="3.30.200.20">
    <property type="entry name" value="Phosphorylase Kinase, domain 1"/>
    <property type="match status" value="1"/>
</dbReference>
<dbReference type="Pfam" id="PF00069">
    <property type="entry name" value="Pkinase"/>
    <property type="match status" value="1"/>
</dbReference>
<organism evidence="5 6">
    <name type="scientific">Dendrobium chrysotoxum</name>
    <name type="common">Orchid</name>
    <dbReference type="NCBI Taxonomy" id="161865"/>
    <lineage>
        <taxon>Eukaryota</taxon>
        <taxon>Viridiplantae</taxon>
        <taxon>Streptophyta</taxon>
        <taxon>Embryophyta</taxon>
        <taxon>Tracheophyta</taxon>
        <taxon>Spermatophyta</taxon>
        <taxon>Magnoliopsida</taxon>
        <taxon>Liliopsida</taxon>
        <taxon>Asparagales</taxon>
        <taxon>Orchidaceae</taxon>
        <taxon>Epidendroideae</taxon>
        <taxon>Malaxideae</taxon>
        <taxon>Dendrobiinae</taxon>
        <taxon>Dendrobium</taxon>
    </lineage>
</organism>
<protein>
    <recommendedName>
        <fullName evidence="4">Protein kinase domain-containing protein</fullName>
    </recommendedName>
</protein>
<keyword evidence="3" id="KW-0472">Membrane</keyword>
<dbReference type="InterPro" id="IPR011009">
    <property type="entry name" value="Kinase-like_dom_sf"/>
</dbReference>
<sequence length="351" mass="39558">MHLSILSRAWRSLVDFMDGNCSGSVHQQNAPQIFTFTEVCSATKEFRHDLLVDEQCFAKIYKGTLHLNNQLVAVKQFKPTEDKQQNHKGFLVEVLMLSMLRHENIINLLGYCQVENQRLLVFEKAALHSLKNYLFSRSSCAKNKSYFKPLDWSVRIKIALGVAKGLEYLHNKVSPPVIHRDLQTSSIMLGEDLTPKISNFELAKLGPMGDRKHIITSVVGTAMFYAPEYVTRGLVSVKLDVYNLGIVLLELITGRRVSELICINTGHHLASWVEAVAKDTKKSIEMADPELNGEFQIQEVSKMLQLAAMCLREESEHRPLTTEVVAVLSSLLDSSAVELQIQPQVAKKLLK</sequence>
<dbReference type="PANTHER" id="PTHR47985">
    <property type="entry name" value="OS07G0668900 PROTEIN"/>
    <property type="match status" value="1"/>
</dbReference>
<dbReference type="InterPro" id="IPR000719">
    <property type="entry name" value="Prot_kinase_dom"/>
</dbReference>
<dbReference type="SUPFAM" id="SSF56112">
    <property type="entry name" value="Protein kinase-like (PK-like)"/>
    <property type="match status" value="1"/>
</dbReference>
<evidence type="ECO:0000313" key="6">
    <source>
        <dbReference type="Proteomes" id="UP000775213"/>
    </source>
</evidence>
<evidence type="ECO:0000256" key="2">
    <source>
        <dbReference type="ARBA" id="ARBA00022527"/>
    </source>
</evidence>
<evidence type="ECO:0000256" key="3">
    <source>
        <dbReference type="ARBA" id="ARBA00023136"/>
    </source>
</evidence>
<evidence type="ECO:0000256" key="1">
    <source>
        <dbReference type="ARBA" id="ARBA00004370"/>
    </source>
</evidence>
<comment type="caution">
    <text evidence="5">The sequence shown here is derived from an EMBL/GenBank/DDBJ whole genome shotgun (WGS) entry which is preliminary data.</text>
</comment>
<keyword evidence="2" id="KW-0723">Serine/threonine-protein kinase</keyword>
<dbReference type="PROSITE" id="PS50011">
    <property type="entry name" value="PROTEIN_KINASE_DOM"/>
    <property type="match status" value="1"/>
</dbReference>
<dbReference type="PANTHER" id="PTHR47985:SF22">
    <property type="entry name" value="PROTEIN KINASE DOMAIN-CONTAINING PROTEIN"/>
    <property type="match status" value="1"/>
</dbReference>
<gene>
    <name evidence="5" type="ORF">IEQ34_014584</name>
</gene>
<evidence type="ECO:0000259" key="4">
    <source>
        <dbReference type="PROSITE" id="PS50011"/>
    </source>
</evidence>
<dbReference type="AlphaFoldDB" id="A0AAV7GMB2"/>
<dbReference type="EMBL" id="JAGFBR010000013">
    <property type="protein sequence ID" value="KAH0456677.1"/>
    <property type="molecule type" value="Genomic_DNA"/>
</dbReference>
<comment type="subcellular location">
    <subcellularLocation>
        <location evidence="1">Membrane</location>
    </subcellularLocation>
</comment>